<evidence type="ECO:0000313" key="1">
    <source>
        <dbReference type="EMBL" id="GAA5073644.1"/>
    </source>
</evidence>
<accession>A0ABP9LD51</accession>
<sequence length="87" mass="9520">MSKAKEKTGDDLSDWSPRNWFAGQALAGMGMWIPPGNYVDEDGRSIPTHSAKYQRMVRQARAEWARDQADALIAALDRTKGEAGGPG</sequence>
<keyword evidence="2" id="KW-1185">Reference proteome</keyword>
<dbReference type="RefSeq" id="WP_259550496.1">
    <property type="nucleotide sequence ID" value="NZ_BAABHW010000002.1"/>
</dbReference>
<dbReference type="Proteomes" id="UP001499910">
    <property type="component" value="Unassembled WGS sequence"/>
</dbReference>
<gene>
    <name evidence="1" type="ORF">GCM10023209_19780</name>
</gene>
<reference evidence="2" key="1">
    <citation type="journal article" date="2019" name="Int. J. Syst. Evol. Microbiol.">
        <title>The Global Catalogue of Microorganisms (GCM) 10K type strain sequencing project: providing services to taxonomists for standard genome sequencing and annotation.</title>
        <authorList>
            <consortium name="The Broad Institute Genomics Platform"/>
            <consortium name="The Broad Institute Genome Sequencing Center for Infectious Disease"/>
            <person name="Wu L."/>
            <person name="Ma J."/>
        </authorList>
    </citation>
    <scope>NUCLEOTIDE SEQUENCE [LARGE SCALE GENOMIC DNA]</scope>
    <source>
        <strain evidence="2">JCM 18015</strain>
    </source>
</reference>
<proteinExistence type="predicted"/>
<comment type="caution">
    <text evidence="1">The sequence shown here is derived from an EMBL/GenBank/DDBJ whole genome shotgun (WGS) entry which is preliminary data.</text>
</comment>
<protein>
    <submittedName>
        <fullName evidence="1">Uncharacterized protein</fullName>
    </submittedName>
</protein>
<evidence type="ECO:0000313" key="2">
    <source>
        <dbReference type="Proteomes" id="UP001499910"/>
    </source>
</evidence>
<organism evidence="1 2">
    <name type="scientific">[Roseibacterium] beibuensis</name>
    <dbReference type="NCBI Taxonomy" id="1193142"/>
    <lineage>
        <taxon>Bacteria</taxon>
        <taxon>Pseudomonadati</taxon>
        <taxon>Pseudomonadota</taxon>
        <taxon>Alphaproteobacteria</taxon>
        <taxon>Rhodobacterales</taxon>
        <taxon>Roseobacteraceae</taxon>
        <taxon>Roseicyclus</taxon>
    </lineage>
</organism>
<name>A0ABP9LD51_9RHOB</name>
<dbReference type="EMBL" id="BAABHW010000002">
    <property type="protein sequence ID" value="GAA5073644.1"/>
    <property type="molecule type" value="Genomic_DNA"/>
</dbReference>